<dbReference type="Pfam" id="PF18741">
    <property type="entry name" value="MTES_1575"/>
    <property type="match status" value="1"/>
</dbReference>
<reference evidence="6" key="1">
    <citation type="submission" date="2016-10" db="EMBL/GenBank/DDBJ databases">
        <authorList>
            <person name="Varghese N."/>
            <person name="Submissions S."/>
        </authorList>
    </citation>
    <scope>NUCLEOTIDE SEQUENCE [LARGE SCALE GENOMIC DNA]</scope>
    <source>
        <strain evidence="6">DSM 15310</strain>
    </source>
</reference>
<dbReference type="Pfam" id="PF11784">
    <property type="entry name" value="DUF3320"/>
    <property type="match status" value="1"/>
</dbReference>
<evidence type="ECO:0000259" key="4">
    <source>
        <dbReference type="Pfam" id="PF18741"/>
    </source>
</evidence>
<accession>A0A1H9YPX2</accession>
<sequence length="1854" mass="200184">MPTLTLAARLEASRQELLDLGLRNPLLNFRLSKAQGVAVVREESAQVLDILVRQGKTMYFTAAPEPARETPPGAAGEAPGAQFAEVAGVAEVTADANTSGPTGAANAPAGPVPTLEQYLEEHLPVALSEAEQRVLLTDNRLQTAEPLARLETRLLNTYYTARTSLEETGVNILYLALGQLSWYESESSAEARQAPLVLVPVVLERGTVAERFKLTYSGAEVEGNLSLQARLKADFGIALPLPDPDNQPLADYFAAVRAALASRGRWAVAADAMALSFFSFSKLMLYRDLDPATWPSAADGTPALLAHPAIRALLDQETGFTDAPPSVGEQAFLDTESPAHELHQVLDADSSQLLALLAVQEGRNLVVQGPPGTGKSQTIANLLAEAIGAGKKVLFVAEKMAALEVVKRRLDALGLGDACLELHSNKANKKALHDELRHTLALGRPAASSTLDAQIAQLPPLRAQLNDYALAANAPLGHSRRTAQQVAGELLALREQVGPAPLPRPAFPDIATWTDADATRAEALAGRLQATLARNGPPPQLLFWGSNLTLLLPAEQEALRTQLATARQAVEELTRAATAEAALWHAPPPPDSAAVQALRPLAAQALREAEAAHQPGVAGTVEALQTAALAVAGLLQLPAPTDHHAAETLLAQAQWAHAEALTAHSGEAAAAVAAAQAAAATLALQLDLYIPADAAAAAALVPVAEHAAQAPSLAGVAVKDAFWRQPDSPLPAAYEAGTAILSLHAAHDGALLPEAWGQNLTAERAVLETTGPKWWRWLSGDYRRARKRLKQLWRGPLPTSAELIVVIDAIHEEAGHQQVLKKFSLQASRLFGPGWRMEHSDWPALLHAADYLTLTHQLLAHEQLPAELLSYLAANKPATALTQPLAALRTSLPRQQYALQQALQAVAPASPGLPAELATETFAAQAAALEAWVAATPRADDVAALVAACAAALRQFGQLREAIMEALPAAESLFGLAAGWEGLAFDEQAVALRNWVQAAPRPATLTAAASATEAALEAQQRAVAAVVAALALDEARRFGDAGPLAAQPLAAQAELLAAWAADLPALQLALEWNNVAAAVRAEGRPELPLLAETWPEAARHLTAAVRQTWLEYLQRLAYTQFPALPQFERAGHEDAAARFRAADQASLLHNRTRAMTQHYDSLPNPHLPTASGQMAIIKNEFAKKKNHLPIRQLMQKAGRVVQAIKPVFMMSPLSVASFLPPEALEFDLVVFDEASQVKPVDALGAVARGKQLVVVGDSKQLPPTSFFDSLTGTGEAADEDNVTADIQSILELCKARQMPERMLRWHYRSLHQSLIAASNHLFYEDRLVIFPSPGGRGQLGLVYHHLPETYYERGTSRTNPLEAAAVAAAVLHHARTTPRLTLGVVAFSTVQRQAIQDALEVVRRQHPETEAFFAAHRHEPFFIKNLENVQGDERDVILISIGYGRTKDGYLSMSFGPLNGEGGERRLNVLITRAKQRCEVFTNLTADDLDLSRTQAKGVATLKTFLGFAQHGRLNQNEETGRAMDSPFEEAVHRALTARGYQVRPQIGSQGFYIDLAVVDPDQPGRYVLGIECDGAMYHSARSARDRDRLRQQVLEAVGWRLHRIWSTDWFRDPARETDRAVAAIEEARRLTALDAPDEPEPDELAGLAEQELLDETAPLEREEPAAPHTNPAVQPYQVARLPDAIRQQELHQYSLGQVANWLNLVVLVESPVHIEEATRRLAQASGATQVGARLRKVGRDAALLAQNLHYLRREGDFLWTPTMQQPPLRDRSQLPAISRKLPFVAPEELAVALRTVVAQSFALPRETVFLPAVRLLGFTRLSDDMRQQLEPALTALLASGELEEQNGVLKPSS</sequence>
<dbReference type="PANTHER" id="PTHR10887:SF530">
    <property type="entry name" value="SUPERFAMILY I DNA HELICASES"/>
    <property type="match status" value="1"/>
</dbReference>
<dbReference type="GO" id="GO:0004386">
    <property type="term" value="F:helicase activity"/>
    <property type="evidence" value="ECO:0007669"/>
    <property type="project" value="InterPro"/>
</dbReference>
<dbReference type="Pfam" id="PF13195">
    <property type="entry name" value="DUF4011"/>
    <property type="match status" value="1"/>
</dbReference>
<dbReference type="Gene3D" id="3.40.960.10">
    <property type="entry name" value="VSR Endonuclease"/>
    <property type="match status" value="1"/>
</dbReference>
<dbReference type="InterPro" id="IPR041677">
    <property type="entry name" value="DNA2/NAM7_AAA_11"/>
</dbReference>
<dbReference type="InterPro" id="IPR041679">
    <property type="entry name" value="DNA2/NAM7-like_C"/>
</dbReference>
<feature type="domain" description="DNA2/NAM7 helicase-like C-terminal" evidence="3">
    <location>
        <begin position="1292"/>
        <end position="1483"/>
    </location>
</feature>
<dbReference type="InterPro" id="IPR025103">
    <property type="entry name" value="DUF4011"/>
</dbReference>
<feature type="domain" description="DUF3320" evidence="1">
    <location>
        <begin position="1690"/>
        <end position="1737"/>
    </location>
</feature>
<dbReference type="InterPro" id="IPR047187">
    <property type="entry name" value="SF1_C_Upf1"/>
</dbReference>
<evidence type="ECO:0000313" key="5">
    <source>
        <dbReference type="EMBL" id="SES71185.1"/>
    </source>
</evidence>
<dbReference type="FunFam" id="3.40.50.300:FF:002063">
    <property type="entry name" value="DNA helicase related protein"/>
    <property type="match status" value="1"/>
</dbReference>
<evidence type="ECO:0000259" key="2">
    <source>
        <dbReference type="Pfam" id="PF13086"/>
    </source>
</evidence>
<gene>
    <name evidence="5" type="ORF">SAMN04487998_0045</name>
</gene>
<organism evidence="5 6">
    <name type="scientific">Hymenobacter actinosclerus</name>
    <dbReference type="NCBI Taxonomy" id="82805"/>
    <lineage>
        <taxon>Bacteria</taxon>
        <taxon>Pseudomonadati</taxon>
        <taxon>Bacteroidota</taxon>
        <taxon>Cytophagia</taxon>
        <taxon>Cytophagales</taxon>
        <taxon>Hymenobacteraceae</taxon>
        <taxon>Hymenobacter</taxon>
    </lineage>
</organism>
<dbReference type="SUPFAM" id="SSF52980">
    <property type="entry name" value="Restriction endonuclease-like"/>
    <property type="match status" value="1"/>
</dbReference>
<dbReference type="InterPro" id="IPR027417">
    <property type="entry name" value="P-loop_NTPase"/>
</dbReference>
<dbReference type="FunFam" id="3.40.960.10:FF:000002">
    <property type="entry name" value="DNA helicase related protein"/>
    <property type="match status" value="1"/>
</dbReference>
<dbReference type="InterPro" id="IPR021754">
    <property type="entry name" value="DUF3320"/>
</dbReference>
<evidence type="ECO:0000259" key="1">
    <source>
        <dbReference type="Pfam" id="PF11784"/>
    </source>
</evidence>
<dbReference type="InterPro" id="IPR011335">
    <property type="entry name" value="Restrct_endonuc-II-like"/>
</dbReference>
<name>A0A1H9YPX2_9BACT</name>
<evidence type="ECO:0000259" key="3">
    <source>
        <dbReference type="Pfam" id="PF13087"/>
    </source>
</evidence>
<dbReference type="Pfam" id="PF13087">
    <property type="entry name" value="AAA_12"/>
    <property type="match status" value="1"/>
</dbReference>
<dbReference type="InterPro" id="IPR049468">
    <property type="entry name" value="Restrct_endonuc-II-like_dom"/>
</dbReference>
<dbReference type="EMBL" id="FOHS01000001">
    <property type="protein sequence ID" value="SES71185.1"/>
    <property type="molecule type" value="Genomic_DNA"/>
</dbReference>
<dbReference type="Pfam" id="PF13086">
    <property type="entry name" value="AAA_11"/>
    <property type="match status" value="1"/>
</dbReference>
<dbReference type="RefSeq" id="WP_092767134.1">
    <property type="nucleotide sequence ID" value="NZ_FOHS01000001.1"/>
</dbReference>
<dbReference type="SUPFAM" id="SSF52540">
    <property type="entry name" value="P-loop containing nucleoside triphosphate hydrolases"/>
    <property type="match status" value="2"/>
</dbReference>
<dbReference type="InterPro" id="IPR045055">
    <property type="entry name" value="DNA2/NAM7-like"/>
</dbReference>
<feature type="domain" description="DNA2/NAM7 helicase helicase" evidence="2">
    <location>
        <begin position="1225"/>
        <end position="1265"/>
    </location>
</feature>
<proteinExistence type="predicted"/>
<dbReference type="Gene3D" id="3.40.50.300">
    <property type="entry name" value="P-loop containing nucleotide triphosphate hydrolases"/>
    <property type="match status" value="3"/>
</dbReference>
<feature type="domain" description="Restriction endonuclease type II-like" evidence="4">
    <location>
        <begin position="1528"/>
        <end position="1625"/>
    </location>
</feature>
<dbReference type="OrthoDB" id="9757917at2"/>
<dbReference type="STRING" id="82805.SAMN04487998_0045"/>
<dbReference type="CDD" id="cd18808">
    <property type="entry name" value="SF1_C_Upf1"/>
    <property type="match status" value="1"/>
</dbReference>
<dbReference type="Proteomes" id="UP000198697">
    <property type="component" value="Unassembled WGS sequence"/>
</dbReference>
<dbReference type="PANTHER" id="PTHR10887">
    <property type="entry name" value="DNA2/NAM7 HELICASE FAMILY"/>
    <property type="match status" value="1"/>
</dbReference>
<evidence type="ECO:0000313" key="6">
    <source>
        <dbReference type="Proteomes" id="UP000198697"/>
    </source>
</evidence>
<keyword evidence="6" id="KW-1185">Reference proteome</keyword>
<protein>
    <submittedName>
        <fullName evidence="5">AAA domain-containing protein</fullName>
    </submittedName>
</protein>